<reference evidence="2 3" key="1">
    <citation type="submission" date="2024-07" db="EMBL/GenBank/DDBJ databases">
        <authorList>
            <person name="Hebao G."/>
        </authorList>
    </citation>
    <scope>NUCLEOTIDE SEQUENCE [LARGE SCALE GENOMIC DNA]</scope>
    <source>
        <strain evidence="2 3">ACCC 02193</strain>
    </source>
</reference>
<accession>A0ABV4E5M8</accession>
<dbReference type="Gene3D" id="3.40.30.10">
    <property type="entry name" value="Glutaredoxin"/>
    <property type="match status" value="1"/>
</dbReference>
<dbReference type="NCBIfam" id="TIGR01626">
    <property type="entry name" value="ytfJ_HI0045"/>
    <property type="match status" value="1"/>
</dbReference>
<name>A0ABV4E5M8_9GAMM</name>
<comment type="caution">
    <text evidence="2">The sequence shown here is derived from an EMBL/GenBank/DDBJ whole genome shotgun (WGS) entry which is preliminary data.</text>
</comment>
<dbReference type="Pfam" id="PF09695">
    <property type="entry name" value="YtfJ_HI0045"/>
    <property type="match status" value="1"/>
</dbReference>
<dbReference type="EMBL" id="JBGFFX010000003">
    <property type="protein sequence ID" value="MEY8770205.1"/>
    <property type="molecule type" value="Genomic_DNA"/>
</dbReference>
<evidence type="ECO:0000313" key="2">
    <source>
        <dbReference type="EMBL" id="MEY8770205.1"/>
    </source>
</evidence>
<organism evidence="2 3">
    <name type="scientific">Erwinia aeris</name>
    <dbReference type="NCBI Taxonomy" id="3239803"/>
    <lineage>
        <taxon>Bacteria</taxon>
        <taxon>Pseudomonadati</taxon>
        <taxon>Pseudomonadota</taxon>
        <taxon>Gammaproteobacteria</taxon>
        <taxon>Enterobacterales</taxon>
        <taxon>Erwiniaceae</taxon>
        <taxon>Erwinia</taxon>
    </lineage>
</organism>
<dbReference type="InterPro" id="IPR006513">
    <property type="entry name" value="YtfJ_HI0045"/>
</dbReference>
<dbReference type="PROSITE" id="PS51257">
    <property type="entry name" value="PROKAR_LIPOPROTEIN"/>
    <property type="match status" value="1"/>
</dbReference>
<protein>
    <submittedName>
        <fullName evidence="2">YtfJ family protein</fullName>
    </submittedName>
</protein>
<keyword evidence="1" id="KW-0732">Signal</keyword>
<dbReference type="Proteomes" id="UP001565243">
    <property type="component" value="Unassembled WGS sequence"/>
</dbReference>
<keyword evidence="3" id="KW-1185">Reference proteome</keyword>
<proteinExistence type="predicted"/>
<feature type="chain" id="PRO_5046318806" evidence="1">
    <location>
        <begin position="20"/>
        <end position="183"/>
    </location>
</feature>
<evidence type="ECO:0000256" key="1">
    <source>
        <dbReference type="SAM" id="SignalP"/>
    </source>
</evidence>
<feature type="signal peptide" evidence="1">
    <location>
        <begin position="1"/>
        <end position="19"/>
    </location>
</feature>
<sequence>MIFRLLLLLLTLLSCAASAHNLVTGQRVPPVGITDQGELRYQQEQFSYRVWNSAALPGKVRVLQHIAGRASAKEKNAALIEAIKSARFPHDRYQTTTLVNTDDAIPGTGMFVRSSIQSNKKQYPWSQFIVDSDGTAKRAWQLQDEGSAIIVLDSGGKVRFVKDGALTQQEVQQVIMLVRQLLR</sequence>
<gene>
    <name evidence="2" type="ORF">AB6T85_07170</name>
</gene>
<evidence type="ECO:0000313" key="3">
    <source>
        <dbReference type="Proteomes" id="UP001565243"/>
    </source>
</evidence>